<keyword evidence="4" id="KW-1185">Reference proteome</keyword>
<dbReference type="PANTHER" id="PTHR42930:SF3">
    <property type="entry name" value="PHOSPHATE-SPECIFIC TRANSPORT SYSTEM ACCESSORY PROTEIN PHOU"/>
    <property type="match status" value="1"/>
</dbReference>
<dbReference type="InterPro" id="IPR038078">
    <property type="entry name" value="PhoU-like_sf"/>
</dbReference>
<accession>A0ABU2N1X8</accession>
<dbReference type="EMBL" id="JAVREJ010000001">
    <property type="protein sequence ID" value="MDT0347915.1"/>
    <property type="molecule type" value="Genomic_DNA"/>
</dbReference>
<name>A0ABU2N1X8_9PSEU</name>
<dbReference type="Pfam" id="PF01895">
    <property type="entry name" value="PhoU"/>
    <property type="match status" value="2"/>
</dbReference>
<dbReference type="Gene3D" id="1.20.58.220">
    <property type="entry name" value="Phosphate transport system protein phou homolog 2, domain 2"/>
    <property type="match status" value="1"/>
</dbReference>
<sequence length="228" mass="24587">MAPPALPQLLEQLSELLGRMCTEAATSLRGAGAGLLDGRLRLAEKIVASDVMGELRAGVENVATDALLFHAPVAGDLRTVVSAIRASGDLERMDVLARHVAEAALRRQSRCAVPEQVRPAFTEMNRLGVEMALKAAEVVRTRNVLLAVELDADDEAMDDLHAQLFGVLMDRSWPHGIAAAVDVTLLGRYYERFADHAVLVADETVTAVTGRRPREVAEFLLAQRSATG</sequence>
<evidence type="ECO:0000313" key="4">
    <source>
        <dbReference type="Proteomes" id="UP001183202"/>
    </source>
</evidence>
<evidence type="ECO:0000313" key="3">
    <source>
        <dbReference type="EMBL" id="MDT0347915.1"/>
    </source>
</evidence>
<feature type="domain" description="PhoU" evidence="2">
    <location>
        <begin position="18"/>
        <end position="103"/>
    </location>
</feature>
<evidence type="ECO:0000259" key="2">
    <source>
        <dbReference type="Pfam" id="PF01895"/>
    </source>
</evidence>
<organism evidence="3 4">
    <name type="scientific">Pseudonocardia charpentierae</name>
    <dbReference type="NCBI Taxonomy" id="3075545"/>
    <lineage>
        <taxon>Bacteria</taxon>
        <taxon>Bacillati</taxon>
        <taxon>Actinomycetota</taxon>
        <taxon>Actinomycetes</taxon>
        <taxon>Pseudonocardiales</taxon>
        <taxon>Pseudonocardiaceae</taxon>
        <taxon>Pseudonocardia</taxon>
    </lineage>
</organism>
<dbReference type="RefSeq" id="WP_311553815.1">
    <property type="nucleotide sequence ID" value="NZ_JAVREJ010000001.1"/>
</dbReference>
<dbReference type="SUPFAM" id="SSF109755">
    <property type="entry name" value="PhoU-like"/>
    <property type="match status" value="1"/>
</dbReference>
<dbReference type="PANTHER" id="PTHR42930">
    <property type="entry name" value="PHOSPHATE-SPECIFIC TRANSPORT SYSTEM ACCESSORY PROTEIN PHOU"/>
    <property type="match status" value="1"/>
</dbReference>
<proteinExistence type="predicted"/>
<dbReference type="InterPro" id="IPR026022">
    <property type="entry name" value="PhoU_dom"/>
</dbReference>
<dbReference type="InterPro" id="IPR028366">
    <property type="entry name" value="PhoU"/>
</dbReference>
<feature type="domain" description="PhoU" evidence="2">
    <location>
        <begin position="122"/>
        <end position="203"/>
    </location>
</feature>
<keyword evidence="1" id="KW-0592">Phosphate transport</keyword>
<reference evidence="4" key="1">
    <citation type="submission" date="2023-07" db="EMBL/GenBank/DDBJ databases">
        <title>30 novel species of actinomycetes from the DSMZ collection.</title>
        <authorList>
            <person name="Nouioui I."/>
        </authorList>
    </citation>
    <scope>NUCLEOTIDE SEQUENCE [LARGE SCALE GENOMIC DNA]</scope>
    <source>
        <strain evidence="4">DSM 45834</strain>
    </source>
</reference>
<comment type="caution">
    <text evidence="3">The sequence shown here is derived from an EMBL/GenBank/DDBJ whole genome shotgun (WGS) entry which is preliminary data.</text>
</comment>
<dbReference type="Proteomes" id="UP001183202">
    <property type="component" value="Unassembled WGS sequence"/>
</dbReference>
<protein>
    <submittedName>
        <fullName evidence="3">PhoU domain-containing protein</fullName>
    </submittedName>
</protein>
<gene>
    <name evidence="3" type="ORF">RM445_00060</name>
</gene>
<evidence type="ECO:0000256" key="1">
    <source>
        <dbReference type="ARBA" id="ARBA00022592"/>
    </source>
</evidence>
<keyword evidence="1" id="KW-0813">Transport</keyword>